<organism evidence="2 3">
    <name type="scientific">Puccinia striiformis f. sp. tritici PST-78</name>
    <dbReference type="NCBI Taxonomy" id="1165861"/>
    <lineage>
        <taxon>Eukaryota</taxon>
        <taxon>Fungi</taxon>
        <taxon>Dikarya</taxon>
        <taxon>Basidiomycota</taxon>
        <taxon>Pucciniomycotina</taxon>
        <taxon>Pucciniomycetes</taxon>
        <taxon>Pucciniales</taxon>
        <taxon>Pucciniaceae</taxon>
        <taxon>Puccinia</taxon>
    </lineage>
</organism>
<evidence type="ECO:0000313" key="2">
    <source>
        <dbReference type="EMBL" id="KNE88704.1"/>
    </source>
</evidence>
<feature type="region of interest" description="Disordered" evidence="1">
    <location>
        <begin position="1"/>
        <end position="47"/>
    </location>
</feature>
<sequence length="450" mass="48985">MSNDNGEHPSNTAKDPPAHLTVTLEPGSMSSSNQKTSAPRLPVLNPPGPNTNYLDWEMVVEAYFRHVKVKHVLDTSDIKLRKATWSDDNDLICATILQIIDPANNRYVRPFRTDGRGMWIALAEAHQDTSTGGKVYWIRKLLIARMEGDNIDSHIDTMAKYHERLNALVTPEKPLTPDDVHTAALLGSIPKDWVACVSNLMNQEGIKTATIVSALKNESIRRQSQGDIISVSSTATKPPAKSGNPNNPPKKKFCTMCNLDTHDLNSCHNTRRLIEEHKANRKKRYESKDQPAPSGKSSKPPARAGRTSTATLGASSHSNHNDSDTDYSGSEVEVTAGNAVASLSVSFNPKASGDANLDSGCSMSMTPHLHSIDNPKLDRTPVHLADHSVVESTHKGMSRLPIKGNTSVKTLVVPALHEPLLSIASLCDEDLTVVFTNNSSDIYAASKTQV</sequence>
<dbReference type="PANTHER" id="PTHR33246">
    <property type="entry name" value="CCHC-TYPE DOMAIN-CONTAINING PROTEIN"/>
    <property type="match status" value="1"/>
</dbReference>
<accession>A0A0L0UPH6</accession>
<feature type="compositionally biased region" description="Polar residues" evidence="1">
    <location>
        <begin position="1"/>
        <end position="13"/>
    </location>
</feature>
<evidence type="ECO:0000313" key="3">
    <source>
        <dbReference type="Proteomes" id="UP000054564"/>
    </source>
</evidence>
<dbReference type="PANTHER" id="PTHR33246:SF51">
    <property type="entry name" value="MYB_SANT-LIKE DOMAIN-CONTAINING PROTEIN"/>
    <property type="match status" value="1"/>
</dbReference>
<feature type="region of interest" description="Disordered" evidence="1">
    <location>
        <begin position="223"/>
        <end position="250"/>
    </location>
</feature>
<dbReference type="OrthoDB" id="2503565at2759"/>
<evidence type="ECO:0000256" key="1">
    <source>
        <dbReference type="SAM" id="MobiDB-lite"/>
    </source>
</evidence>
<feature type="compositionally biased region" description="Low complexity" evidence="1">
    <location>
        <begin position="291"/>
        <end position="302"/>
    </location>
</feature>
<dbReference type="AlphaFoldDB" id="A0A0L0UPH6"/>
<feature type="region of interest" description="Disordered" evidence="1">
    <location>
        <begin position="277"/>
        <end position="330"/>
    </location>
</feature>
<feature type="compositionally biased region" description="Polar residues" evidence="1">
    <location>
        <begin position="223"/>
        <end position="236"/>
    </location>
</feature>
<dbReference type="EMBL" id="AJIL01001090">
    <property type="protein sequence ID" value="KNE88704.1"/>
    <property type="molecule type" value="Genomic_DNA"/>
</dbReference>
<protein>
    <submittedName>
        <fullName evidence="2">Uncharacterized protein</fullName>
    </submittedName>
</protein>
<dbReference type="STRING" id="1165861.A0A0L0UPH6"/>
<dbReference type="Pfam" id="PF14223">
    <property type="entry name" value="Retrotran_gag_2"/>
    <property type="match status" value="1"/>
</dbReference>
<keyword evidence="3" id="KW-1185">Reference proteome</keyword>
<dbReference type="Proteomes" id="UP000054564">
    <property type="component" value="Unassembled WGS sequence"/>
</dbReference>
<name>A0A0L0UPH6_9BASI</name>
<feature type="compositionally biased region" description="Polar residues" evidence="1">
    <location>
        <begin position="28"/>
        <end position="37"/>
    </location>
</feature>
<gene>
    <name evidence="2" type="ORF">PSTG_17879</name>
</gene>
<proteinExistence type="predicted"/>
<comment type="caution">
    <text evidence="2">The sequence shown here is derived from an EMBL/GenBank/DDBJ whole genome shotgun (WGS) entry which is preliminary data.</text>
</comment>
<reference evidence="3" key="1">
    <citation type="submission" date="2014-03" db="EMBL/GenBank/DDBJ databases">
        <title>The Genome Sequence of Puccinia striiformis f. sp. tritici PST-78.</title>
        <authorList>
            <consortium name="The Broad Institute Genome Sequencing Platform"/>
            <person name="Cuomo C."/>
            <person name="Hulbert S."/>
            <person name="Chen X."/>
            <person name="Walker B."/>
            <person name="Young S.K."/>
            <person name="Zeng Q."/>
            <person name="Gargeya S."/>
            <person name="Fitzgerald M."/>
            <person name="Haas B."/>
            <person name="Abouelleil A."/>
            <person name="Alvarado L."/>
            <person name="Arachchi H.M."/>
            <person name="Berlin A.M."/>
            <person name="Chapman S.B."/>
            <person name="Goldberg J."/>
            <person name="Griggs A."/>
            <person name="Gujja S."/>
            <person name="Hansen M."/>
            <person name="Howarth C."/>
            <person name="Imamovic A."/>
            <person name="Larimer J."/>
            <person name="McCowan C."/>
            <person name="Montmayeur A."/>
            <person name="Murphy C."/>
            <person name="Neiman D."/>
            <person name="Pearson M."/>
            <person name="Priest M."/>
            <person name="Roberts A."/>
            <person name="Saif S."/>
            <person name="Shea T."/>
            <person name="Sisk P."/>
            <person name="Sykes S."/>
            <person name="Wortman J."/>
            <person name="Nusbaum C."/>
            <person name="Birren B."/>
        </authorList>
    </citation>
    <scope>NUCLEOTIDE SEQUENCE [LARGE SCALE GENOMIC DNA]</scope>
    <source>
        <strain evidence="3">race PST-78</strain>
    </source>
</reference>